<evidence type="ECO:0000259" key="1">
    <source>
        <dbReference type="Pfam" id="PF00534"/>
    </source>
</evidence>
<dbReference type="PANTHER" id="PTHR12526:SF630">
    <property type="entry name" value="GLYCOSYLTRANSFERASE"/>
    <property type="match status" value="1"/>
</dbReference>
<evidence type="ECO:0000313" key="2">
    <source>
        <dbReference type="EMBL" id="AEV29389.1"/>
    </source>
</evidence>
<gene>
    <name evidence="2" type="ordered locus">SpiGrapes_1582</name>
</gene>
<dbReference type="InterPro" id="IPR001296">
    <property type="entry name" value="Glyco_trans_1"/>
</dbReference>
<keyword evidence="3" id="KW-1185">Reference proteome</keyword>
<dbReference type="eggNOG" id="COG0438">
    <property type="taxonomic scope" value="Bacteria"/>
</dbReference>
<dbReference type="HOGENOM" id="CLU_009583_0_1_12"/>
<dbReference type="Pfam" id="PF00534">
    <property type="entry name" value="Glycos_transf_1"/>
    <property type="match status" value="1"/>
</dbReference>
<dbReference type="PANTHER" id="PTHR12526">
    <property type="entry name" value="GLYCOSYLTRANSFERASE"/>
    <property type="match status" value="1"/>
</dbReference>
<keyword evidence="2" id="KW-0808">Transferase</keyword>
<sequence>MRVMHVLSQRVFSGAENVVCQIIASFSSYPDIEMVYVSPDGPISESLRLRNVRFYPMEKMSVSEVRRVIRLVHPDIIHAHDRRASVLAALSTTLPIISHMHVNDKRRKGLKFKSLVYLLSAPSYRHIFWVSKSAFEEFPFSRLLANKSSILINTMNKDEVRRRTLLDKQEYAIDVLFIGRITYQKNPQRLIHVLHELTLLNPTVKACIVGTGTMQNELENEIRANTLQDNVSYLGYVENPMKMLSQSKILLLTSRYEGTPMVALEAMILGIPIVSTPVDGMLDLVANGVTGFLSDDDHEMAVKMNEIITNPLLLASLSKATLEGADHLFDLQAYQDVLLSHYRKCYQLAHKKAKGMIYNVRS</sequence>
<proteinExistence type="predicted"/>
<evidence type="ECO:0000313" key="3">
    <source>
        <dbReference type="Proteomes" id="UP000005632"/>
    </source>
</evidence>
<dbReference type="KEGG" id="sgp:SpiGrapes_1582"/>
<dbReference type="AlphaFoldDB" id="G8QW91"/>
<accession>G8QW91</accession>
<dbReference type="EMBL" id="CP003155">
    <property type="protein sequence ID" value="AEV29389.1"/>
    <property type="molecule type" value="Genomic_DNA"/>
</dbReference>
<dbReference type="SUPFAM" id="SSF53756">
    <property type="entry name" value="UDP-Glycosyltransferase/glycogen phosphorylase"/>
    <property type="match status" value="1"/>
</dbReference>
<dbReference type="OrthoDB" id="9804196at2"/>
<dbReference type="CDD" id="cd03811">
    <property type="entry name" value="GT4_GT28_WabH-like"/>
    <property type="match status" value="1"/>
</dbReference>
<dbReference type="Gene3D" id="3.40.50.2000">
    <property type="entry name" value="Glycogen Phosphorylase B"/>
    <property type="match status" value="2"/>
</dbReference>
<protein>
    <submittedName>
        <fullName evidence="2">Glycosyltransferase</fullName>
    </submittedName>
</protein>
<dbReference type="Proteomes" id="UP000005632">
    <property type="component" value="Chromosome"/>
</dbReference>
<dbReference type="RefSeq" id="WP_014270237.1">
    <property type="nucleotide sequence ID" value="NC_016633.1"/>
</dbReference>
<feature type="domain" description="Glycosyl transferase family 1" evidence="1">
    <location>
        <begin position="170"/>
        <end position="320"/>
    </location>
</feature>
<organism evidence="2 3">
    <name type="scientific">Sphaerochaeta pleomorpha (strain ATCC BAA-1885 / DSM 22778 / Grapes)</name>
    <dbReference type="NCBI Taxonomy" id="158190"/>
    <lineage>
        <taxon>Bacteria</taxon>
        <taxon>Pseudomonadati</taxon>
        <taxon>Spirochaetota</taxon>
        <taxon>Spirochaetia</taxon>
        <taxon>Spirochaetales</taxon>
        <taxon>Sphaerochaetaceae</taxon>
        <taxon>Sphaerochaeta</taxon>
    </lineage>
</organism>
<dbReference type="STRING" id="158190.SpiGrapes_1582"/>
<dbReference type="GO" id="GO:0016757">
    <property type="term" value="F:glycosyltransferase activity"/>
    <property type="evidence" value="ECO:0007669"/>
    <property type="project" value="InterPro"/>
</dbReference>
<name>G8QW91_SPHPG</name>
<reference evidence="2 3" key="1">
    <citation type="submission" date="2011-11" db="EMBL/GenBank/DDBJ databases">
        <title>Complete sequence of Spirochaeta sp. grapes.</title>
        <authorList>
            <consortium name="US DOE Joint Genome Institute"/>
            <person name="Lucas S."/>
            <person name="Han J."/>
            <person name="Lapidus A."/>
            <person name="Cheng J.-F."/>
            <person name="Goodwin L."/>
            <person name="Pitluck S."/>
            <person name="Peters L."/>
            <person name="Ovchinnikova G."/>
            <person name="Munk A.C."/>
            <person name="Detter J.C."/>
            <person name="Han C."/>
            <person name="Tapia R."/>
            <person name="Land M."/>
            <person name="Hauser L."/>
            <person name="Kyrpides N."/>
            <person name="Ivanova N."/>
            <person name="Pagani I."/>
            <person name="Ritalahtilisa K."/>
            <person name="Loeffler F."/>
            <person name="Woyke T."/>
        </authorList>
    </citation>
    <scope>NUCLEOTIDE SEQUENCE [LARGE SCALE GENOMIC DNA]</scope>
    <source>
        <strain evidence="3">ATCC BAA-1885 / DSM 22778 / Grapes</strain>
    </source>
</reference>